<feature type="chain" id="PRO_5020823990" evidence="3">
    <location>
        <begin position="22"/>
        <end position="381"/>
    </location>
</feature>
<dbReference type="AlphaFoldDB" id="A0A4R6WGI1"/>
<keyword evidence="2" id="KW-0472">Membrane</keyword>
<keyword evidence="3" id="KW-0732">Signal</keyword>
<gene>
    <name evidence="5" type="ORF">CLV99_3089</name>
</gene>
<evidence type="ECO:0000259" key="4">
    <source>
        <dbReference type="Pfam" id="PF01103"/>
    </source>
</evidence>
<sequence>MNRYKLILSLVLLGTTLSATAQKENNFVKRVIKKVFSSTSDSTRGPSFMLLPAFAYAQETGLEIGVASAYNFYMDRTDLQSKTSNVMLIATVTTEKQKKINITSDLWTKGNEYHILTDIRLRDWPFNFYGIGNDTWKADEDYIEQTLYRVKLDVEKRVAPKLYVGANANYDKFKFQDAETGGIFDSQNIYGKDGGQFLALGVSALYDTRDVTTFTTKGFYGRAKYAYAPNFFGKDNYKGSQVEIDLRGYYPFSPKVSLATQGLYRGTYGKNIPFYAMRDLGGDMSMRGYYLGRYKDNNYITAQTELRYRFLPRFGVAGLLGTGSTFSEEHKLRLLPSYGAGIRYFFSIEHSSSIRLDYAFGEKRAGEKRQSGFYLSVSEAF</sequence>
<reference evidence="5 6" key="1">
    <citation type="submission" date="2019-03" db="EMBL/GenBank/DDBJ databases">
        <title>Genomic Encyclopedia of Archaeal and Bacterial Type Strains, Phase II (KMG-II): from individual species to whole genera.</title>
        <authorList>
            <person name="Goeker M."/>
        </authorList>
    </citation>
    <scope>NUCLEOTIDE SEQUENCE [LARGE SCALE GENOMIC DNA]</scope>
    <source>
        <strain evidence="5 6">DSM 28353</strain>
    </source>
</reference>
<evidence type="ECO:0000313" key="6">
    <source>
        <dbReference type="Proteomes" id="UP000295292"/>
    </source>
</evidence>
<dbReference type="EMBL" id="SNYV01000015">
    <property type="protein sequence ID" value="TDQ76496.1"/>
    <property type="molecule type" value="Genomic_DNA"/>
</dbReference>
<feature type="domain" description="Bacterial surface antigen (D15)" evidence="4">
    <location>
        <begin position="94"/>
        <end position="381"/>
    </location>
</feature>
<evidence type="ECO:0000313" key="5">
    <source>
        <dbReference type="EMBL" id="TDQ76496.1"/>
    </source>
</evidence>
<proteinExistence type="predicted"/>
<evidence type="ECO:0000256" key="3">
    <source>
        <dbReference type="SAM" id="SignalP"/>
    </source>
</evidence>
<dbReference type="OrthoDB" id="9771071at2"/>
<feature type="signal peptide" evidence="3">
    <location>
        <begin position="1"/>
        <end position="21"/>
    </location>
</feature>
<keyword evidence="6" id="KW-1185">Reference proteome</keyword>
<dbReference type="InterPro" id="IPR000184">
    <property type="entry name" value="Bac_surfAg_D15"/>
</dbReference>
<comment type="subcellular location">
    <subcellularLocation>
        <location evidence="1">Membrane</location>
    </subcellularLocation>
</comment>
<protein>
    <submittedName>
        <fullName evidence="5">Surface antigen-like protein</fullName>
    </submittedName>
</protein>
<dbReference type="RefSeq" id="WP_133585309.1">
    <property type="nucleotide sequence ID" value="NZ_SNYV01000015.1"/>
</dbReference>
<dbReference type="Proteomes" id="UP000295292">
    <property type="component" value="Unassembled WGS sequence"/>
</dbReference>
<evidence type="ECO:0000256" key="2">
    <source>
        <dbReference type="ARBA" id="ARBA00023136"/>
    </source>
</evidence>
<name>A0A4R6WGI1_9SPHI</name>
<comment type="caution">
    <text evidence="5">The sequence shown here is derived from an EMBL/GenBank/DDBJ whole genome shotgun (WGS) entry which is preliminary data.</text>
</comment>
<accession>A0A4R6WGI1</accession>
<dbReference type="Pfam" id="PF01103">
    <property type="entry name" value="Omp85"/>
    <property type="match status" value="1"/>
</dbReference>
<dbReference type="Gene3D" id="2.40.160.50">
    <property type="entry name" value="membrane protein fhac: a member of the omp85/tpsb transporter family"/>
    <property type="match status" value="1"/>
</dbReference>
<dbReference type="GO" id="GO:0019867">
    <property type="term" value="C:outer membrane"/>
    <property type="evidence" value="ECO:0007669"/>
    <property type="project" value="InterPro"/>
</dbReference>
<organism evidence="5 6">
    <name type="scientific">Sphingobacterium yanglingense</name>
    <dbReference type="NCBI Taxonomy" id="1437280"/>
    <lineage>
        <taxon>Bacteria</taxon>
        <taxon>Pseudomonadati</taxon>
        <taxon>Bacteroidota</taxon>
        <taxon>Sphingobacteriia</taxon>
        <taxon>Sphingobacteriales</taxon>
        <taxon>Sphingobacteriaceae</taxon>
        <taxon>Sphingobacterium</taxon>
    </lineage>
</organism>
<evidence type="ECO:0000256" key="1">
    <source>
        <dbReference type="ARBA" id="ARBA00004370"/>
    </source>
</evidence>